<protein>
    <submittedName>
        <fullName evidence="6">Uncharacterized protein</fullName>
    </submittedName>
</protein>
<feature type="transmembrane region" description="Helical" evidence="5">
    <location>
        <begin position="20"/>
        <end position="41"/>
    </location>
</feature>
<gene>
    <name evidence="6" type="ORF">METZ01_LOCUS415547</name>
</gene>
<dbReference type="SUPFAM" id="SSF161098">
    <property type="entry name" value="MetI-like"/>
    <property type="match status" value="1"/>
</dbReference>
<dbReference type="AlphaFoldDB" id="A0A382WVG4"/>
<sequence>VPLFFSYHNLVFIGQAMGRTLAMTAIGCSVGFFFGFFIAVLRQSSDPALFIFRWLAITYVEIFRRIPF</sequence>
<name>A0A382WVG4_9ZZZZ</name>
<keyword evidence="3 5" id="KW-1133">Transmembrane helix</keyword>
<evidence type="ECO:0000256" key="5">
    <source>
        <dbReference type="SAM" id="Phobius"/>
    </source>
</evidence>
<evidence type="ECO:0000256" key="2">
    <source>
        <dbReference type="ARBA" id="ARBA00022692"/>
    </source>
</evidence>
<dbReference type="Gene3D" id="1.10.3720.10">
    <property type="entry name" value="MetI-like"/>
    <property type="match status" value="1"/>
</dbReference>
<reference evidence="6" key="1">
    <citation type="submission" date="2018-05" db="EMBL/GenBank/DDBJ databases">
        <authorList>
            <person name="Lanie J.A."/>
            <person name="Ng W.-L."/>
            <person name="Kazmierczak K.M."/>
            <person name="Andrzejewski T.M."/>
            <person name="Davidsen T.M."/>
            <person name="Wayne K.J."/>
            <person name="Tettelin H."/>
            <person name="Glass J.I."/>
            <person name="Rusch D."/>
            <person name="Podicherti R."/>
            <person name="Tsui H.-C.T."/>
            <person name="Winkler M.E."/>
        </authorList>
    </citation>
    <scope>NUCLEOTIDE SEQUENCE</scope>
</reference>
<evidence type="ECO:0000256" key="1">
    <source>
        <dbReference type="ARBA" id="ARBA00004141"/>
    </source>
</evidence>
<proteinExistence type="predicted"/>
<dbReference type="InterPro" id="IPR035906">
    <property type="entry name" value="MetI-like_sf"/>
</dbReference>
<evidence type="ECO:0000256" key="4">
    <source>
        <dbReference type="ARBA" id="ARBA00023136"/>
    </source>
</evidence>
<feature type="non-terminal residue" evidence="6">
    <location>
        <position position="1"/>
    </location>
</feature>
<keyword evidence="4 5" id="KW-0472">Membrane</keyword>
<evidence type="ECO:0000256" key="3">
    <source>
        <dbReference type="ARBA" id="ARBA00022989"/>
    </source>
</evidence>
<dbReference type="GO" id="GO:0016020">
    <property type="term" value="C:membrane"/>
    <property type="evidence" value="ECO:0007669"/>
    <property type="project" value="UniProtKB-SubCell"/>
</dbReference>
<evidence type="ECO:0000313" key="6">
    <source>
        <dbReference type="EMBL" id="SVD62693.1"/>
    </source>
</evidence>
<accession>A0A382WVG4</accession>
<keyword evidence="2 5" id="KW-0812">Transmembrane</keyword>
<feature type="non-terminal residue" evidence="6">
    <location>
        <position position="68"/>
    </location>
</feature>
<dbReference type="EMBL" id="UINC01162762">
    <property type="protein sequence ID" value="SVD62693.1"/>
    <property type="molecule type" value="Genomic_DNA"/>
</dbReference>
<organism evidence="6">
    <name type="scientific">marine metagenome</name>
    <dbReference type="NCBI Taxonomy" id="408172"/>
    <lineage>
        <taxon>unclassified sequences</taxon>
        <taxon>metagenomes</taxon>
        <taxon>ecological metagenomes</taxon>
    </lineage>
</organism>
<comment type="subcellular location">
    <subcellularLocation>
        <location evidence="1">Membrane</location>
        <topology evidence="1">Multi-pass membrane protein</topology>
    </subcellularLocation>
</comment>